<dbReference type="InterPro" id="IPR046117">
    <property type="entry name" value="DUF6054"/>
</dbReference>
<name>A0ABT1SCH3_9FIRM</name>
<organism evidence="1 2">
    <name type="scientific">Tissierella carlieri</name>
    <dbReference type="NCBI Taxonomy" id="689904"/>
    <lineage>
        <taxon>Bacteria</taxon>
        <taxon>Bacillati</taxon>
        <taxon>Bacillota</taxon>
        <taxon>Tissierellia</taxon>
        <taxon>Tissierellales</taxon>
        <taxon>Tissierellaceae</taxon>
        <taxon>Tissierella</taxon>
    </lineage>
</organism>
<dbReference type="Proteomes" id="UP001524478">
    <property type="component" value="Unassembled WGS sequence"/>
</dbReference>
<comment type="caution">
    <text evidence="1">The sequence shown here is derived from an EMBL/GenBank/DDBJ whole genome shotgun (WGS) entry which is preliminary data.</text>
</comment>
<evidence type="ECO:0000313" key="1">
    <source>
        <dbReference type="EMBL" id="MCQ4924188.1"/>
    </source>
</evidence>
<sequence length="110" mass="12545">MDSKRLIVKGNNVCKILELLSNDIRHYDLQPAENIYIFMSEKYYFRNNSQLMACLILKMEDENNCIIDIVAGGGGQGLFSSSWGAETSRVEEIADEIKDICVNKGWEVDY</sequence>
<gene>
    <name evidence="1" type="ORF">NE686_13885</name>
</gene>
<reference evidence="1 2" key="1">
    <citation type="submission" date="2022-06" db="EMBL/GenBank/DDBJ databases">
        <title>Isolation of gut microbiota from human fecal samples.</title>
        <authorList>
            <person name="Pamer E.G."/>
            <person name="Barat B."/>
            <person name="Waligurski E."/>
            <person name="Medina S."/>
            <person name="Paddock L."/>
            <person name="Mostad J."/>
        </authorList>
    </citation>
    <scope>NUCLEOTIDE SEQUENCE [LARGE SCALE GENOMIC DNA]</scope>
    <source>
        <strain evidence="1 2">DFI.7.95</strain>
    </source>
</reference>
<keyword evidence="2" id="KW-1185">Reference proteome</keyword>
<proteinExistence type="predicted"/>
<dbReference type="RefSeq" id="WP_256311992.1">
    <property type="nucleotide sequence ID" value="NZ_JANGAC010000010.1"/>
</dbReference>
<protein>
    <submittedName>
        <fullName evidence="1">DUF6054 family protein</fullName>
    </submittedName>
</protein>
<dbReference type="EMBL" id="JANGAC010000010">
    <property type="protein sequence ID" value="MCQ4924188.1"/>
    <property type="molecule type" value="Genomic_DNA"/>
</dbReference>
<dbReference type="Pfam" id="PF19524">
    <property type="entry name" value="DUF6054"/>
    <property type="match status" value="1"/>
</dbReference>
<evidence type="ECO:0000313" key="2">
    <source>
        <dbReference type="Proteomes" id="UP001524478"/>
    </source>
</evidence>
<accession>A0ABT1SCH3</accession>